<dbReference type="RefSeq" id="WP_209905539.1">
    <property type="nucleotide sequence ID" value="NZ_BAAAMI010000009.1"/>
</dbReference>
<dbReference type="Gene3D" id="3.30.70.920">
    <property type="match status" value="1"/>
</dbReference>
<organism evidence="2 3">
    <name type="scientific">Paeniglutamicibacter psychrophenolicus</name>
    <dbReference type="NCBI Taxonomy" id="257454"/>
    <lineage>
        <taxon>Bacteria</taxon>
        <taxon>Bacillati</taxon>
        <taxon>Actinomycetota</taxon>
        <taxon>Actinomycetes</taxon>
        <taxon>Micrococcales</taxon>
        <taxon>Micrococcaceae</taxon>
        <taxon>Paeniglutamicibacter</taxon>
    </lineage>
</organism>
<gene>
    <name evidence="2" type="ORF">JOF46_000103</name>
</gene>
<sequence length="328" mass="35839">MELPVEDLQLVHALQIAPRASWSELGAILGRHPATLSARWTRLREDRMAWILGHLGGYPDQHCTAFIEVVADPAHIEEARVDLCAISEVLTVDDATSSADFRLTCLAADWLTMARQVLPSIKAARGVQRTKVSLCTKLYSTGNAWRLDVLSPAQQSQIQRLAHPPVAQPTLIPDSFWPMLRVLMRDGRATAAEISQATGQHPSTTGRALKTALETGMVTLRCELASHYTGYPLTVQWFAKVPAGSADAVATFLREHRTLRLCASTTGAANMTFMMQMRTPADIADLEARLAARVPGVDILEASVGVHSFKRMGWMLDPDGRPTGVVVT</sequence>
<accession>A0ABS4W854</accession>
<dbReference type="GO" id="GO:0003677">
    <property type="term" value="F:DNA binding"/>
    <property type="evidence" value="ECO:0007669"/>
    <property type="project" value="UniProtKB-KW"/>
</dbReference>
<dbReference type="EMBL" id="JAGIOE010000001">
    <property type="protein sequence ID" value="MBP2372191.1"/>
    <property type="molecule type" value="Genomic_DNA"/>
</dbReference>
<feature type="domain" description="HTH asnC-type" evidence="1">
    <location>
        <begin position="7"/>
        <end position="44"/>
    </location>
</feature>
<dbReference type="InterPro" id="IPR000485">
    <property type="entry name" value="AsnC-type_HTH_dom"/>
</dbReference>
<reference evidence="2 3" key="1">
    <citation type="submission" date="2021-03" db="EMBL/GenBank/DDBJ databases">
        <title>Sequencing the genomes of 1000 actinobacteria strains.</title>
        <authorList>
            <person name="Klenk H.-P."/>
        </authorList>
    </citation>
    <scope>NUCLEOTIDE SEQUENCE [LARGE SCALE GENOMIC DNA]</scope>
    <source>
        <strain evidence="2 3">DSM 15454</strain>
    </source>
</reference>
<dbReference type="PANTHER" id="PTHR30154:SF34">
    <property type="entry name" value="TRANSCRIPTIONAL REGULATOR AZLB"/>
    <property type="match status" value="1"/>
</dbReference>
<evidence type="ECO:0000259" key="1">
    <source>
        <dbReference type="Pfam" id="PF13404"/>
    </source>
</evidence>
<dbReference type="InterPro" id="IPR011008">
    <property type="entry name" value="Dimeric_a/b-barrel"/>
</dbReference>
<dbReference type="InterPro" id="IPR036388">
    <property type="entry name" value="WH-like_DNA-bd_sf"/>
</dbReference>
<dbReference type="SUPFAM" id="SSF54909">
    <property type="entry name" value="Dimeric alpha+beta barrel"/>
    <property type="match status" value="1"/>
</dbReference>
<dbReference type="Gene3D" id="1.10.10.10">
    <property type="entry name" value="Winged helix-like DNA-binding domain superfamily/Winged helix DNA-binding domain"/>
    <property type="match status" value="1"/>
</dbReference>
<name>A0ABS4W854_9MICC</name>
<evidence type="ECO:0000313" key="3">
    <source>
        <dbReference type="Proteomes" id="UP000766570"/>
    </source>
</evidence>
<dbReference type="InterPro" id="IPR036390">
    <property type="entry name" value="WH_DNA-bd_sf"/>
</dbReference>
<keyword evidence="3" id="KW-1185">Reference proteome</keyword>
<evidence type="ECO:0000313" key="2">
    <source>
        <dbReference type="EMBL" id="MBP2372191.1"/>
    </source>
</evidence>
<keyword evidence="2" id="KW-0238">DNA-binding</keyword>
<protein>
    <submittedName>
        <fullName evidence="2">DNA-binding Lrp family transcriptional regulator</fullName>
    </submittedName>
</protein>
<dbReference type="Pfam" id="PF13404">
    <property type="entry name" value="HTH_AsnC-type"/>
    <property type="match status" value="1"/>
</dbReference>
<dbReference type="SUPFAM" id="SSF46785">
    <property type="entry name" value="Winged helix' DNA-binding domain"/>
    <property type="match status" value="1"/>
</dbReference>
<comment type="caution">
    <text evidence="2">The sequence shown here is derived from an EMBL/GenBank/DDBJ whole genome shotgun (WGS) entry which is preliminary data.</text>
</comment>
<dbReference type="Proteomes" id="UP000766570">
    <property type="component" value="Unassembled WGS sequence"/>
</dbReference>
<dbReference type="PANTHER" id="PTHR30154">
    <property type="entry name" value="LEUCINE-RESPONSIVE REGULATORY PROTEIN"/>
    <property type="match status" value="1"/>
</dbReference>
<proteinExistence type="predicted"/>